<dbReference type="Pfam" id="PF00319">
    <property type="entry name" value="SRF-TF"/>
    <property type="match status" value="1"/>
</dbReference>
<evidence type="ECO:0000256" key="4">
    <source>
        <dbReference type="ARBA" id="ARBA00023163"/>
    </source>
</evidence>
<feature type="compositionally biased region" description="Acidic residues" evidence="7">
    <location>
        <begin position="100"/>
        <end position="112"/>
    </location>
</feature>
<feature type="compositionally biased region" description="Low complexity" evidence="7">
    <location>
        <begin position="255"/>
        <end position="273"/>
    </location>
</feature>
<feature type="compositionally biased region" description="Polar residues" evidence="7">
    <location>
        <begin position="218"/>
        <end position="229"/>
    </location>
</feature>
<feature type="compositionally biased region" description="Polar residues" evidence="7">
    <location>
        <begin position="239"/>
        <end position="254"/>
    </location>
</feature>
<dbReference type="InterPro" id="IPR033896">
    <property type="entry name" value="MEF2-like_N"/>
</dbReference>
<dbReference type="InterPro" id="IPR002100">
    <property type="entry name" value="TF_MADSbox"/>
</dbReference>
<comment type="caution">
    <text evidence="9">The sequence shown here is derived from an EMBL/GenBank/DDBJ whole genome shotgun (WGS) entry which is preliminary data.</text>
</comment>
<evidence type="ECO:0000256" key="1">
    <source>
        <dbReference type="ARBA" id="ARBA00004123"/>
    </source>
</evidence>
<name>A0ABR3JUA5_9AGAR</name>
<dbReference type="CDD" id="cd00265">
    <property type="entry name" value="MADS_MEF2_like"/>
    <property type="match status" value="1"/>
</dbReference>
<sequence length="499" mass="52919">MGRRKIEIQPITHERNRSVTFLKRKNGLFKKAYELGVLCSVDVAVIIFEERPGHHLKLYQYCSTDINDIVQRHVRYDGEKDTRGPSDFSGNIVSKHDDIGDGDDDDGDDDEHQDVRHVGSKRRGDGKLKPEFGKQSGLGDMSMGVDLDYSLPSHRPMTIPQPPIPMHPSHAHPSHSMVSHGSSSSHPISSDRHGLRGGNSGIMQHGHNPNKKPRIAPSVNTQGISNHSRSSSDDPHSGGASSLNGAFYQPSPTTNPNSFRHPSHPSHSGSMPNQYPPFFNMSTPPPFGGGFQEYPANSSARGPASPTSASSTFSNARFDQGRNVPSHLSRSHSAQGGAVGGVPGQRDLFSSFLDADEQSRASSNNPTFKFGGGGGLDWPVHTQASNQGPPPPASNSSATPSSAGGQDSNTWLDFLSGSGVPPAGTPVSATDPSSATSAPRETPGMSWERERHDMFSGGIASPLRGAAVGRGGSVHSGHASGDDVPRKGDIKQDPGGKDA</sequence>
<evidence type="ECO:0000256" key="6">
    <source>
        <dbReference type="ARBA" id="ARBA00025805"/>
    </source>
</evidence>
<evidence type="ECO:0000259" key="8">
    <source>
        <dbReference type="PROSITE" id="PS50066"/>
    </source>
</evidence>
<comment type="subcellular location">
    <subcellularLocation>
        <location evidence="1">Nucleus</location>
    </subcellularLocation>
</comment>
<keyword evidence="3" id="KW-0238">DNA-binding</keyword>
<keyword evidence="10" id="KW-1185">Reference proteome</keyword>
<evidence type="ECO:0000313" key="9">
    <source>
        <dbReference type="EMBL" id="KAL0959416.1"/>
    </source>
</evidence>
<dbReference type="PROSITE" id="PS50066">
    <property type="entry name" value="MADS_BOX_2"/>
    <property type="match status" value="1"/>
</dbReference>
<feature type="compositionally biased region" description="Basic and acidic residues" evidence="7">
    <location>
        <begin position="480"/>
        <end position="499"/>
    </location>
</feature>
<dbReference type="PRINTS" id="PR00404">
    <property type="entry name" value="MADSDOMAIN"/>
</dbReference>
<feature type="compositionally biased region" description="Low complexity" evidence="7">
    <location>
        <begin position="174"/>
        <end position="188"/>
    </location>
</feature>
<dbReference type="Gene3D" id="3.40.1810.10">
    <property type="entry name" value="Transcription factor, MADS-box"/>
    <property type="match status" value="1"/>
</dbReference>
<keyword evidence="2" id="KW-0805">Transcription regulation</keyword>
<dbReference type="EMBL" id="JASNQZ010000003">
    <property type="protein sequence ID" value="KAL0959416.1"/>
    <property type="molecule type" value="Genomic_DNA"/>
</dbReference>
<protein>
    <recommendedName>
        <fullName evidence="8">MADS-box domain-containing protein</fullName>
    </recommendedName>
</protein>
<dbReference type="SMART" id="SM00432">
    <property type="entry name" value="MADS"/>
    <property type="match status" value="1"/>
</dbReference>
<evidence type="ECO:0000256" key="7">
    <source>
        <dbReference type="SAM" id="MobiDB-lite"/>
    </source>
</evidence>
<feature type="region of interest" description="Disordered" evidence="7">
    <location>
        <begin position="78"/>
        <end position="499"/>
    </location>
</feature>
<keyword evidence="4" id="KW-0804">Transcription</keyword>
<gene>
    <name evidence="9" type="ORF">HGRIS_014663</name>
</gene>
<dbReference type="SUPFAM" id="SSF55455">
    <property type="entry name" value="SRF-like"/>
    <property type="match status" value="1"/>
</dbReference>
<feature type="compositionally biased region" description="Basic and acidic residues" evidence="7">
    <location>
        <begin position="113"/>
        <end position="132"/>
    </location>
</feature>
<feature type="compositionally biased region" description="Low complexity" evidence="7">
    <location>
        <begin position="298"/>
        <end position="316"/>
    </location>
</feature>
<reference evidence="10" key="1">
    <citation type="submission" date="2024-06" db="EMBL/GenBank/DDBJ databases">
        <title>Multi-omics analyses provide insights into the biosynthesis of the anticancer antibiotic pleurotin in Hohenbuehelia grisea.</title>
        <authorList>
            <person name="Weaver J.A."/>
            <person name="Alberti F."/>
        </authorList>
    </citation>
    <scope>NUCLEOTIDE SEQUENCE [LARGE SCALE GENOMIC DNA]</scope>
    <source>
        <strain evidence="10">T-177</strain>
    </source>
</reference>
<dbReference type="InterPro" id="IPR036879">
    <property type="entry name" value="TF_MADSbox_sf"/>
</dbReference>
<evidence type="ECO:0000256" key="5">
    <source>
        <dbReference type="ARBA" id="ARBA00023242"/>
    </source>
</evidence>
<feature type="compositionally biased region" description="Low complexity" evidence="7">
    <location>
        <begin position="425"/>
        <end position="439"/>
    </location>
</feature>
<organism evidence="9 10">
    <name type="scientific">Hohenbuehelia grisea</name>
    <dbReference type="NCBI Taxonomy" id="104357"/>
    <lineage>
        <taxon>Eukaryota</taxon>
        <taxon>Fungi</taxon>
        <taxon>Dikarya</taxon>
        <taxon>Basidiomycota</taxon>
        <taxon>Agaricomycotina</taxon>
        <taxon>Agaricomycetes</taxon>
        <taxon>Agaricomycetidae</taxon>
        <taxon>Agaricales</taxon>
        <taxon>Pleurotineae</taxon>
        <taxon>Pleurotaceae</taxon>
        <taxon>Hohenbuehelia</taxon>
    </lineage>
</organism>
<dbReference type="PANTHER" id="PTHR11945:SF534">
    <property type="entry name" value="MYOCYTE-SPECIFIC ENHANCER FACTOR 2"/>
    <property type="match status" value="1"/>
</dbReference>
<evidence type="ECO:0000256" key="2">
    <source>
        <dbReference type="ARBA" id="ARBA00023015"/>
    </source>
</evidence>
<dbReference type="Proteomes" id="UP001556367">
    <property type="component" value="Unassembled WGS sequence"/>
</dbReference>
<feature type="compositionally biased region" description="Low complexity" evidence="7">
    <location>
        <begin position="394"/>
        <end position="404"/>
    </location>
</feature>
<evidence type="ECO:0000313" key="10">
    <source>
        <dbReference type="Proteomes" id="UP001556367"/>
    </source>
</evidence>
<feature type="domain" description="MADS-box" evidence="8">
    <location>
        <begin position="1"/>
        <end position="51"/>
    </location>
</feature>
<comment type="similarity">
    <text evidence="6">Belongs to the MEF2 family.</text>
</comment>
<accession>A0ABR3JUA5</accession>
<keyword evidence="5" id="KW-0539">Nucleus</keyword>
<dbReference type="PANTHER" id="PTHR11945">
    <property type="entry name" value="MADS BOX PROTEIN"/>
    <property type="match status" value="1"/>
</dbReference>
<proteinExistence type="inferred from homology"/>
<evidence type="ECO:0000256" key="3">
    <source>
        <dbReference type="ARBA" id="ARBA00023125"/>
    </source>
</evidence>